<evidence type="ECO:0000313" key="2">
    <source>
        <dbReference type="EMBL" id="RVD84247.1"/>
    </source>
</evidence>
<dbReference type="RefSeq" id="XP_067489791.1">
    <property type="nucleotide sequence ID" value="XM_067635353.1"/>
</dbReference>
<organism evidence="2 3">
    <name type="scientific">Arthrobotrys flagrans</name>
    <name type="common">Nematode-trapping fungus</name>
    <name type="synonym">Trichothecium flagrans</name>
    <dbReference type="NCBI Taxonomy" id="97331"/>
    <lineage>
        <taxon>Eukaryota</taxon>
        <taxon>Fungi</taxon>
        <taxon>Dikarya</taxon>
        <taxon>Ascomycota</taxon>
        <taxon>Pezizomycotina</taxon>
        <taxon>Orbiliomycetes</taxon>
        <taxon>Orbiliales</taxon>
        <taxon>Orbiliaceae</taxon>
        <taxon>Arthrobotrys</taxon>
    </lineage>
</organism>
<dbReference type="GO" id="GO:0003676">
    <property type="term" value="F:nucleic acid binding"/>
    <property type="evidence" value="ECO:0007669"/>
    <property type="project" value="InterPro"/>
</dbReference>
<dbReference type="SUPFAM" id="SSF57756">
    <property type="entry name" value="Retrovirus zinc finger-like domains"/>
    <property type="match status" value="1"/>
</dbReference>
<dbReference type="GO" id="GO:0008270">
    <property type="term" value="F:zinc ion binding"/>
    <property type="evidence" value="ECO:0007669"/>
    <property type="project" value="InterPro"/>
</dbReference>
<evidence type="ECO:0008006" key="4">
    <source>
        <dbReference type="Google" id="ProtNLM"/>
    </source>
</evidence>
<feature type="region of interest" description="Disordered" evidence="1">
    <location>
        <begin position="189"/>
        <end position="240"/>
    </location>
</feature>
<dbReference type="GeneID" id="93588319"/>
<dbReference type="AlphaFoldDB" id="A0A436ZZ07"/>
<dbReference type="OrthoDB" id="8026949at2759"/>
<name>A0A436ZZ07_ARTFL</name>
<dbReference type="EMBL" id="SAEB01000007">
    <property type="protein sequence ID" value="RVD84247.1"/>
    <property type="molecule type" value="Genomic_DNA"/>
</dbReference>
<dbReference type="Proteomes" id="UP000283090">
    <property type="component" value="Unassembled WGS sequence"/>
</dbReference>
<gene>
    <name evidence="2" type="ORF">DFL_006008</name>
</gene>
<feature type="compositionally biased region" description="Basic and acidic residues" evidence="1">
    <location>
        <begin position="219"/>
        <end position="236"/>
    </location>
</feature>
<dbReference type="InterPro" id="IPR036875">
    <property type="entry name" value="Znf_CCHC_sf"/>
</dbReference>
<keyword evidence="3" id="KW-1185">Reference proteome</keyword>
<comment type="caution">
    <text evidence="2">The sequence shown here is derived from an EMBL/GenBank/DDBJ whole genome shotgun (WGS) entry which is preliminary data.</text>
</comment>
<feature type="compositionally biased region" description="Basic and acidic residues" evidence="1">
    <location>
        <begin position="139"/>
        <end position="171"/>
    </location>
</feature>
<reference evidence="2 3" key="1">
    <citation type="submission" date="2019-01" db="EMBL/GenBank/DDBJ databases">
        <title>Intercellular communication is required for trap formation in the nematode-trapping fungus Duddingtonia flagrans.</title>
        <authorList>
            <person name="Youssar L."/>
            <person name="Wernet V."/>
            <person name="Hensel N."/>
            <person name="Hildebrandt H.-G."/>
            <person name="Fischer R."/>
        </authorList>
    </citation>
    <scope>NUCLEOTIDE SEQUENCE [LARGE SCALE GENOMIC DNA]</scope>
    <source>
        <strain evidence="2 3">CBS H-5679</strain>
    </source>
</reference>
<feature type="compositionally biased region" description="Polar residues" evidence="1">
    <location>
        <begin position="204"/>
        <end position="218"/>
    </location>
</feature>
<dbReference type="VEuPathDB" id="FungiDB:DFL_006008"/>
<feature type="compositionally biased region" description="Polar residues" evidence="1">
    <location>
        <begin position="121"/>
        <end position="138"/>
    </location>
</feature>
<evidence type="ECO:0000256" key="1">
    <source>
        <dbReference type="SAM" id="MobiDB-lite"/>
    </source>
</evidence>
<feature type="region of interest" description="Disordered" evidence="1">
    <location>
        <begin position="28"/>
        <end position="174"/>
    </location>
</feature>
<evidence type="ECO:0000313" key="3">
    <source>
        <dbReference type="Proteomes" id="UP000283090"/>
    </source>
</evidence>
<sequence length="275" mass="30244">MVFDEEKLIKDSSWGMYPGYDSDCYEVSESDHRDSCNKSRSAIPQSDSEDEYYNELFRLRKYPNRSRPPSSPNKGPPSKPRKAADAMKSVSKKCKKCGNNDHSSRPCAPTKTSPENDKGSKQNSTISPHSPPNVSKSSKSTDERACGACRETGHDRRTCPRLIKVSDHENQKAATEALQTLQTFIENMTRAAATARSPKKSTNKKSASSVAEKQTALNDKSKATASHMEKGGDTKARTVQIVRKSNRTFGVAGVVKKKTKPKAASRSVNLTINVD</sequence>
<accession>A0A436ZZ07</accession>
<feature type="compositionally biased region" description="Pro residues" evidence="1">
    <location>
        <begin position="69"/>
        <end position="78"/>
    </location>
</feature>
<proteinExistence type="predicted"/>
<protein>
    <recommendedName>
        <fullName evidence="4">CCHC-type domain-containing protein</fullName>
    </recommendedName>
</protein>